<comment type="caution">
    <text evidence="2">The sequence shown here is derived from an EMBL/GenBank/DDBJ whole genome shotgun (WGS) entry which is preliminary data.</text>
</comment>
<dbReference type="PANTHER" id="PTHR42702:SF1">
    <property type="entry name" value="REGULATORY PROTEIN FOR BETA-LACTAMASE"/>
    <property type="match status" value="1"/>
</dbReference>
<protein>
    <submittedName>
        <fullName evidence="2">Nucleotide pyrophosphohydrolase</fullName>
    </submittedName>
</protein>
<reference evidence="2" key="1">
    <citation type="journal article" date="2020" name="mSystems">
        <title>Genome- and Community-Level Interaction Insights into Carbon Utilization and Element Cycling Functions of Hydrothermarchaeota in Hydrothermal Sediment.</title>
        <authorList>
            <person name="Zhou Z."/>
            <person name="Liu Y."/>
            <person name="Xu W."/>
            <person name="Pan J."/>
            <person name="Luo Z.H."/>
            <person name="Li M."/>
        </authorList>
    </citation>
    <scope>NUCLEOTIDE SEQUENCE [LARGE SCALE GENOMIC DNA]</scope>
    <source>
        <strain evidence="2">SpSt-1121</strain>
    </source>
</reference>
<accession>A0A7C5TG46</accession>
<proteinExistence type="predicted"/>
<dbReference type="SUPFAM" id="SSF101386">
    <property type="entry name" value="all-alpha NTP pyrophosphatases"/>
    <property type="match status" value="1"/>
</dbReference>
<evidence type="ECO:0000313" key="2">
    <source>
        <dbReference type="EMBL" id="HHP81758.1"/>
    </source>
</evidence>
<evidence type="ECO:0000259" key="1">
    <source>
        <dbReference type="Pfam" id="PF03819"/>
    </source>
</evidence>
<gene>
    <name evidence="2" type="ORF">ENM84_03745</name>
</gene>
<dbReference type="Gene3D" id="1.10.287.1080">
    <property type="entry name" value="MazG-like"/>
    <property type="match status" value="1"/>
</dbReference>
<name>A0A7C5TG46_9CREN</name>
<dbReference type="CDD" id="cd11535">
    <property type="entry name" value="NTP-PPase_SsMazG"/>
    <property type="match status" value="1"/>
</dbReference>
<dbReference type="InterPro" id="IPR004518">
    <property type="entry name" value="MazG-like_dom"/>
</dbReference>
<dbReference type="EMBL" id="DRZI01000159">
    <property type="protein sequence ID" value="HHP81758.1"/>
    <property type="molecule type" value="Genomic_DNA"/>
</dbReference>
<dbReference type="Pfam" id="PF03819">
    <property type="entry name" value="MazG"/>
    <property type="match status" value="1"/>
</dbReference>
<dbReference type="AlphaFoldDB" id="A0A7C5TG46"/>
<sequence length="91" mass="10378">MDLKCLQNYIKDEYFSRDNSRGLYATFAWLVEEVGELADAILNNNRDNIEEEIADVIAWTLSVANLLNVDVVEAFVKKYGGSKICIEENDK</sequence>
<keyword evidence="2" id="KW-0378">Hydrolase</keyword>
<dbReference type="GO" id="GO:0016787">
    <property type="term" value="F:hydrolase activity"/>
    <property type="evidence" value="ECO:0007669"/>
    <property type="project" value="UniProtKB-KW"/>
</dbReference>
<dbReference type="PANTHER" id="PTHR42702">
    <property type="entry name" value="NUCLEOTIDE PYROPHOSPHOHYDROLASE"/>
    <property type="match status" value="1"/>
</dbReference>
<feature type="domain" description="NTP pyrophosphohydrolase MazG-like" evidence="1">
    <location>
        <begin position="25"/>
        <end position="78"/>
    </location>
</feature>
<organism evidence="2">
    <name type="scientific">Ignisphaera aggregans</name>
    <dbReference type="NCBI Taxonomy" id="334771"/>
    <lineage>
        <taxon>Archaea</taxon>
        <taxon>Thermoproteota</taxon>
        <taxon>Thermoprotei</taxon>
        <taxon>Desulfurococcales</taxon>
        <taxon>Desulfurococcaceae</taxon>
        <taxon>Ignisphaera</taxon>
    </lineage>
</organism>